<dbReference type="RefSeq" id="WP_231003411.1">
    <property type="nucleotide sequence ID" value="NZ_JAJNEC010000004.1"/>
</dbReference>
<dbReference type="InterPro" id="IPR001998">
    <property type="entry name" value="Xylose_isomerase"/>
</dbReference>
<evidence type="ECO:0000259" key="7">
    <source>
        <dbReference type="Pfam" id="PF01261"/>
    </source>
</evidence>
<organism evidence="8 9">
    <name type="scientific">Niabella pedocola</name>
    <dbReference type="NCBI Taxonomy" id="1752077"/>
    <lineage>
        <taxon>Bacteria</taxon>
        <taxon>Pseudomonadati</taxon>
        <taxon>Bacteroidota</taxon>
        <taxon>Chitinophagia</taxon>
        <taxon>Chitinophagales</taxon>
        <taxon>Chitinophagaceae</taxon>
        <taxon>Niabella</taxon>
    </lineage>
</organism>
<comment type="subcellular location">
    <subcellularLocation>
        <location evidence="1">Cytoplasm</location>
    </subcellularLocation>
</comment>
<proteinExistence type="predicted"/>
<evidence type="ECO:0000256" key="3">
    <source>
        <dbReference type="ARBA" id="ARBA00022723"/>
    </source>
</evidence>
<dbReference type="InterPro" id="IPR013022">
    <property type="entry name" value="Xyl_isomerase-like_TIM-brl"/>
</dbReference>
<evidence type="ECO:0000313" key="9">
    <source>
        <dbReference type="Proteomes" id="UP001199816"/>
    </source>
</evidence>
<dbReference type="SUPFAM" id="SSF51658">
    <property type="entry name" value="Xylose isomerase-like"/>
    <property type="match status" value="1"/>
</dbReference>
<accession>A0ABS8PMU6</accession>
<protein>
    <submittedName>
        <fullName evidence="8">Sugar phosphate isomerase/epimerase</fullName>
    </submittedName>
</protein>
<dbReference type="Pfam" id="PF01261">
    <property type="entry name" value="AP_endonuc_2"/>
    <property type="match status" value="1"/>
</dbReference>
<gene>
    <name evidence="8" type="ORF">LQ567_06610</name>
</gene>
<evidence type="ECO:0000256" key="6">
    <source>
        <dbReference type="ARBA" id="ARBA00023277"/>
    </source>
</evidence>
<name>A0ABS8PMU6_9BACT</name>
<dbReference type="InterPro" id="IPR050337">
    <property type="entry name" value="L-rhamnose_isomerase"/>
</dbReference>
<evidence type="ECO:0000256" key="2">
    <source>
        <dbReference type="ARBA" id="ARBA00022490"/>
    </source>
</evidence>
<sequence>MSYKYAIILGNLGNTRDRFCQGYKQNPSSEEMLKLALDRMPQIQGIELVGSWDIRPDNVSDMKKRLDDAGVACASIIPDTFGNPLFGKGSLTSIDAYVRQAALDYLRQMSEVAQAMDCGIVNLWLGQDGYDYLLATDYDQERSWLTEATRALASEFPEIRYALEYKPKEPRNFSYHARMADTILAAKETGCSNVGITIDTGHSFYAGENVAEAVVLAKRAGNLLYHMHFNDNHGSWDDDMIVSSVHFTTYIELLFWLKKTGYDGWISMDQYPYREDAVDAIAESIWWVKKYEQIVADHYSEIDALIRENDAVKTSRFLRGLIYG</sequence>
<evidence type="ECO:0000256" key="5">
    <source>
        <dbReference type="ARBA" id="ARBA00023235"/>
    </source>
</evidence>
<keyword evidence="3" id="KW-0479">Metal-binding</keyword>
<dbReference type="PANTHER" id="PTHR30268">
    <property type="entry name" value="L-RHAMNOSE ISOMERASE"/>
    <property type="match status" value="1"/>
</dbReference>
<evidence type="ECO:0000313" key="8">
    <source>
        <dbReference type="EMBL" id="MCD2422427.1"/>
    </source>
</evidence>
<keyword evidence="6" id="KW-0119">Carbohydrate metabolism</keyword>
<dbReference type="Gene3D" id="3.20.20.150">
    <property type="entry name" value="Divalent-metal-dependent TIM barrel enzymes"/>
    <property type="match status" value="1"/>
</dbReference>
<keyword evidence="4" id="KW-0464">Manganese</keyword>
<evidence type="ECO:0000256" key="4">
    <source>
        <dbReference type="ARBA" id="ARBA00023211"/>
    </source>
</evidence>
<dbReference type="Proteomes" id="UP001199816">
    <property type="component" value="Unassembled WGS sequence"/>
</dbReference>
<keyword evidence="9" id="KW-1185">Reference proteome</keyword>
<feature type="domain" description="Xylose isomerase-like TIM barrel" evidence="7">
    <location>
        <begin position="45"/>
        <end position="290"/>
    </location>
</feature>
<keyword evidence="2" id="KW-0963">Cytoplasm</keyword>
<dbReference type="PROSITE" id="PS51415">
    <property type="entry name" value="XYLOSE_ISOMERASE"/>
    <property type="match status" value="1"/>
</dbReference>
<comment type="caution">
    <text evidence="8">The sequence shown here is derived from an EMBL/GenBank/DDBJ whole genome shotgun (WGS) entry which is preliminary data.</text>
</comment>
<reference evidence="8 9" key="1">
    <citation type="submission" date="2021-11" db="EMBL/GenBank/DDBJ databases">
        <title>Genomic of Niabella pedocola.</title>
        <authorList>
            <person name="Wu T."/>
        </authorList>
    </citation>
    <scope>NUCLEOTIDE SEQUENCE [LARGE SCALE GENOMIC DNA]</scope>
    <source>
        <strain evidence="8 9">JCM 31011</strain>
    </source>
</reference>
<evidence type="ECO:0000256" key="1">
    <source>
        <dbReference type="ARBA" id="ARBA00004496"/>
    </source>
</evidence>
<dbReference type="PANTHER" id="PTHR30268:SF0">
    <property type="entry name" value="L-RHAMNOSE ISOMERASE"/>
    <property type="match status" value="1"/>
</dbReference>
<dbReference type="EMBL" id="JAJNEC010000004">
    <property type="protein sequence ID" value="MCD2422427.1"/>
    <property type="molecule type" value="Genomic_DNA"/>
</dbReference>
<dbReference type="GO" id="GO:0016853">
    <property type="term" value="F:isomerase activity"/>
    <property type="evidence" value="ECO:0007669"/>
    <property type="project" value="UniProtKB-KW"/>
</dbReference>
<dbReference type="InterPro" id="IPR036237">
    <property type="entry name" value="Xyl_isomerase-like_sf"/>
</dbReference>
<keyword evidence="5 8" id="KW-0413">Isomerase</keyword>